<dbReference type="EMBL" id="GGEC01004486">
    <property type="protein sequence ID" value="MBW84969.1"/>
    <property type="molecule type" value="Transcribed_RNA"/>
</dbReference>
<reference evidence="1" key="1">
    <citation type="submission" date="2018-02" db="EMBL/GenBank/DDBJ databases">
        <title>Rhizophora mucronata_Transcriptome.</title>
        <authorList>
            <person name="Meera S.P."/>
            <person name="Sreeshan A."/>
            <person name="Augustine A."/>
        </authorList>
    </citation>
    <scope>NUCLEOTIDE SEQUENCE</scope>
    <source>
        <tissue evidence="1">Leaf</tissue>
    </source>
</reference>
<dbReference type="AlphaFoldDB" id="A0A2P2IUQ9"/>
<evidence type="ECO:0000313" key="1">
    <source>
        <dbReference type="EMBL" id="MBW84969.1"/>
    </source>
</evidence>
<sequence>MIDSWGIDGDVLQIVMPTKEEVSKLVAASEEKYRTHLVLTCYMQKMLSAFQIRKSILDKRVWNSQGPLLN</sequence>
<organism evidence="1">
    <name type="scientific">Rhizophora mucronata</name>
    <name type="common">Asiatic mangrove</name>
    <dbReference type="NCBI Taxonomy" id="61149"/>
    <lineage>
        <taxon>Eukaryota</taxon>
        <taxon>Viridiplantae</taxon>
        <taxon>Streptophyta</taxon>
        <taxon>Embryophyta</taxon>
        <taxon>Tracheophyta</taxon>
        <taxon>Spermatophyta</taxon>
        <taxon>Magnoliopsida</taxon>
        <taxon>eudicotyledons</taxon>
        <taxon>Gunneridae</taxon>
        <taxon>Pentapetalae</taxon>
        <taxon>rosids</taxon>
        <taxon>fabids</taxon>
        <taxon>Malpighiales</taxon>
        <taxon>Rhizophoraceae</taxon>
        <taxon>Rhizophora</taxon>
    </lineage>
</organism>
<accession>A0A2P2IUQ9</accession>
<protein>
    <submittedName>
        <fullName evidence="1">Uncharacterized protein</fullName>
    </submittedName>
</protein>
<proteinExistence type="predicted"/>
<name>A0A2P2IUQ9_RHIMU</name>